<reference evidence="3 4" key="1">
    <citation type="submission" date="2023-09" db="EMBL/GenBank/DDBJ databases">
        <title>Flavobacterium sp. a novel bacteria isolate from Pepper rhizosphere.</title>
        <authorList>
            <person name="Peng Y."/>
            <person name="Lee J."/>
        </authorList>
    </citation>
    <scope>NUCLEOTIDE SEQUENCE [LARGE SCALE GENOMIC DNA]</scope>
    <source>
        <strain evidence="2">PMR2A8</strain>
        <strain evidence="3 4">PMTSA4</strain>
    </source>
</reference>
<dbReference type="AlphaFoldDB" id="A0AA96F009"/>
<dbReference type="Pfam" id="PF00535">
    <property type="entry name" value="Glycos_transf_2"/>
    <property type="match status" value="1"/>
</dbReference>
<dbReference type="InterPro" id="IPR001173">
    <property type="entry name" value="Glyco_trans_2-like"/>
</dbReference>
<evidence type="ECO:0000313" key="3">
    <source>
        <dbReference type="EMBL" id="WNM21639.1"/>
    </source>
</evidence>
<dbReference type="CDD" id="cd00761">
    <property type="entry name" value="Glyco_tranf_GTA_type"/>
    <property type="match status" value="1"/>
</dbReference>
<evidence type="ECO:0000313" key="2">
    <source>
        <dbReference type="EMBL" id="WNM20249.1"/>
    </source>
</evidence>
<keyword evidence="4" id="KW-1185">Reference proteome</keyword>
<organism evidence="3 4">
    <name type="scientific">Flavobacterium capsici</name>
    <dbReference type="NCBI Taxonomy" id="3075618"/>
    <lineage>
        <taxon>Bacteria</taxon>
        <taxon>Pseudomonadati</taxon>
        <taxon>Bacteroidota</taxon>
        <taxon>Flavobacteriia</taxon>
        <taxon>Flavobacteriales</taxon>
        <taxon>Flavobacteriaceae</taxon>
        <taxon>Flavobacterium</taxon>
    </lineage>
</organism>
<sequence>MLAIVIPYYKITFFEETLKSLANQTDKRFKVYIGDDASNENPSKLLSFYKNKFEFDYFKFNENLGSISLTKQWSRCVDLCGNEEWIMILGDDDRLDNSVVSSFYKNYNLFKEKTNLIRFASKLIDEDNKETSKTYTHPIWEIATDSFFRKYDATSRSSLSEHIFKKDIFLKYGFYNYPLAWSSDDRAWLEFSDGKPIYTINESIVYVRISTLNISGKKDNTELKNLSEISFFKYIISKKIAYYNNSQKLRLLKNYKKKIKVFRNLTIQEHIFIFYYFVKYLNFKWIKIAVKSLINKE</sequence>
<evidence type="ECO:0000259" key="1">
    <source>
        <dbReference type="Pfam" id="PF00535"/>
    </source>
</evidence>
<dbReference type="RefSeq" id="WP_313325536.1">
    <property type="nucleotide sequence ID" value="NZ_CP134878.1"/>
</dbReference>
<feature type="domain" description="Glycosyltransferase 2-like" evidence="1">
    <location>
        <begin position="4"/>
        <end position="106"/>
    </location>
</feature>
<dbReference type="Gene3D" id="3.90.550.10">
    <property type="entry name" value="Spore Coat Polysaccharide Biosynthesis Protein SpsA, Chain A"/>
    <property type="match status" value="1"/>
</dbReference>
<accession>A0AA96F009</accession>
<evidence type="ECO:0000313" key="4">
    <source>
        <dbReference type="Proteomes" id="UP001304515"/>
    </source>
</evidence>
<dbReference type="KEGG" id="fcj:RN605_13265"/>
<protein>
    <submittedName>
        <fullName evidence="3">Glycosyltransferase family 2 protein</fullName>
    </submittedName>
</protein>
<proteinExistence type="predicted"/>
<dbReference type="InterPro" id="IPR029044">
    <property type="entry name" value="Nucleotide-diphossugar_trans"/>
</dbReference>
<dbReference type="Proteomes" id="UP001304515">
    <property type="component" value="Chromosome"/>
</dbReference>
<dbReference type="SUPFAM" id="SSF53448">
    <property type="entry name" value="Nucleotide-diphospho-sugar transferases"/>
    <property type="match status" value="1"/>
</dbReference>
<name>A0AA96F009_9FLAO</name>
<accession>A0AA96J985</accession>
<dbReference type="EMBL" id="CP134878">
    <property type="protein sequence ID" value="WNM20249.1"/>
    <property type="molecule type" value="Genomic_DNA"/>
</dbReference>
<gene>
    <name evidence="3" type="ORF">RN605_13265</name>
    <name evidence="2" type="ORF">RN608_06095</name>
</gene>
<dbReference type="EMBL" id="CP134890">
    <property type="protein sequence ID" value="WNM21639.1"/>
    <property type="molecule type" value="Genomic_DNA"/>
</dbReference>